<proteinExistence type="predicted"/>
<evidence type="ECO:0000313" key="1">
    <source>
        <dbReference type="EMBL" id="KAG7443713.1"/>
    </source>
</evidence>
<dbReference type="Proteomes" id="UP000812287">
    <property type="component" value="Unassembled WGS sequence"/>
</dbReference>
<protein>
    <submittedName>
        <fullName evidence="1">Uncharacterized protein</fullName>
    </submittedName>
</protein>
<evidence type="ECO:0000313" key="2">
    <source>
        <dbReference type="Proteomes" id="UP000812287"/>
    </source>
</evidence>
<comment type="caution">
    <text evidence="1">The sequence shown here is derived from an EMBL/GenBank/DDBJ whole genome shotgun (WGS) entry which is preliminary data.</text>
</comment>
<dbReference type="EMBL" id="MU250543">
    <property type="protein sequence ID" value="KAG7443713.1"/>
    <property type="molecule type" value="Genomic_DNA"/>
</dbReference>
<dbReference type="RefSeq" id="XP_043037213.1">
    <property type="nucleotide sequence ID" value="XM_043184334.1"/>
</dbReference>
<sequence length="225" mass="26005">MGRRTQEDNNAPPMKRCGIHFPLGSDILRIQYQPSHNIKIECPLWLNGNFITKDYGKTLDALFMVESLAIIGMLVHSLKLKALVLDKTALQKAENISFRYNTNIHFVHLHDLMMRKMSSKDMHTIMELMGVKVLSWGINACSKMVIIKLYILNAGDDIECVAWKNLRQQINSNMLLQVQLWYKDEDMAKTTKHKVELHGALIDRIKKENAKIRVFNIVTKKEMVL</sequence>
<accession>A0A9P7VM35</accession>
<reference evidence="1" key="1">
    <citation type="submission" date="2020-11" db="EMBL/GenBank/DDBJ databases">
        <title>Adaptations for nitrogen fixation in a non-lichenized fungal sporocarp promotes dispersal by wood-feeding termites.</title>
        <authorList>
            <consortium name="DOE Joint Genome Institute"/>
            <person name="Koch R.A."/>
            <person name="Yoon G."/>
            <person name="Arayal U."/>
            <person name="Lail K."/>
            <person name="Amirebrahimi M."/>
            <person name="Labutti K."/>
            <person name="Lipzen A."/>
            <person name="Riley R."/>
            <person name="Barry K."/>
            <person name="Henrissat B."/>
            <person name="Grigoriev I.V."/>
            <person name="Herr J.R."/>
            <person name="Aime M.C."/>
        </authorList>
    </citation>
    <scope>NUCLEOTIDE SEQUENCE</scope>
    <source>
        <strain evidence="1">MCA 3950</strain>
    </source>
</reference>
<dbReference type="AlphaFoldDB" id="A0A9P7VM35"/>
<gene>
    <name evidence="1" type="ORF">BT62DRAFT_921670</name>
</gene>
<name>A0A9P7VM35_9AGAR</name>
<dbReference type="GeneID" id="66106631"/>
<organism evidence="1 2">
    <name type="scientific">Guyanagaster necrorhizus</name>
    <dbReference type="NCBI Taxonomy" id="856835"/>
    <lineage>
        <taxon>Eukaryota</taxon>
        <taxon>Fungi</taxon>
        <taxon>Dikarya</taxon>
        <taxon>Basidiomycota</taxon>
        <taxon>Agaricomycotina</taxon>
        <taxon>Agaricomycetes</taxon>
        <taxon>Agaricomycetidae</taxon>
        <taxon>Agaricales</taxon>
        <taxon>Marasmiineae</taxon>
        <taxon>Physalacriaceae</taxon>
        <taxon>Guyanagaster</taxon>
    </lineage>
</organism>
<keyword evidence="2" id="KW-1185">Reference proteome</keyword>